<feature type="region of interest" description="Disordered" evidence="2">
    <location>
        <begin position="110"/>
        <end position="151"/>
    </location>
</feature>
<evidence type="ECO:0000256" key="3">
    <source>
        <dbReference type="SAM" id="Phobius"/>
    </source>
</evidence>
<keyword evidence="3" id="KW-0812">Transmembrane</keyword>
<dbReference type="InterPro" id="IPR029051">
    <property type="entry name" value="DUF4352"/>
</dbReference>
<evidence type="ECO:0000313" key="5">
    <source>
        <dbReference type="EMBL" id="MBM0278034.1"/>
    </source>
</evidence>
<feature type="domain" description="DUF4352" evidence="4">
    <location>
        <begin position="153"/>
        <end position="257"/>
    </location>
</feature>
<name>A0ABS1YKT8_9ACTN</name>
<feature type="transmembrane region" description="Helical" evidence="3">
    <location>
        <begin position="74"/>
        <end position="97"/>
    </location>
</feature>
<dbReference type="EMBL" id="JAEVHL010000139">
    <property type="protein sequence ID" value="MBM0278034.1"/>
    <property type="molecule type" value="Genomic_DNA"/>
</dbReference>
<proteinExistence type="predicted"/>
<sequence length="268" mass="27265">MTHPHPQPSAGPQDPQQPPTGPFATTPQPPFPGPPYTTADGHRDAGGGHRVSGTVGYPISAPQPTQANSARRTVAVAVSAAVLTLLISAGGIVAVVLTAHRAPTTVSEALPDPVATQPVGPAWAPARPSTRPPAEGDTRDLSPGDTLVVDGDDGTVEITVTKFRSATRPCKSSGVKPDGGMYVIADVTVAVTRGTASANPTLFHWVAPDGTRTNATGGAASGCGKPMPSAKQLAAGTRRSGSVVFDVHDTSGELEYQHQSVTAGSWKP</sequence>
<keyword evidence="3" id="KW-0472">Membrane</keyword>
<dbReference type="Proteomes" id="UP000622245">
    <property type="component" value="Unassembled WGS sequence"/>
</dbReference>
<dbReference type="InterPro" id="IPR029050">
    <property type="entry name" value="Immunoprotect_excell_Ig-like"/>
</dbReference>
<protein>
    <submittedName>
        <fullName evidence="5">DUF4352 domain-containing protein</fullName>
    </submittedName>
</protein>
<evidence type="ECO:0000256" key="1">
    <source>
        <dbReference type="ARBA" id="ARBA00022729"/>
    </source>
</evidence>
<evidence type="ECO:0000256" key="2">
    <source>
        <dbReference type="SAM" id="MobiDB-lite"/>
    </source>
</evidence>
<accession>A0ABS1YKT8</accession>
<organism evidence="5 6">
    <name type="scientific">Micromonospora tarensis</name>
    <dbReference type="NCBI Taxonomy" id="2806100"/>
    <lineage>
        <taxon>Bacteria</taxon>
        <taxon>Bacillati</taxon>
        <taxon>Actinomycetota</taxon>
        <taxon>Actinomycetes</taxon>
        <taxon>Micromonosporales</taxon>
        <taxon>Micromonosporaceae</taxon>
        <taxon>Micromonospora</taxon>
    </lineage>
</organism>
<comment type="caution">
    <text evidence="5">The sequence shown here is derived from an EMBL/GenBank/DDBJ whole genome shotgun (WGS) entry which is preliminary data.</text>
</comment>
<keyword evidence="3" id="KW-1133">Transmembrane helix</keyword>
<keyword evidence="1" id="KW-0732">Signal</keyword>
<evidence type="ECO:0000313" key="6">
    <source>
        <dbReference type="Proteomes" id="UP000622245"/>
    </source>
</evidence>
<feature type="region of interest" description="Disordered" evidence="2">
    <location>
        <begin position="1"/>
        <end position="68"/>
    </location>
</feature>
<dbReference type="Gene3D" id="2.60.40.1240">
    <property type="match status" value="1"/>
</dbReference>
<evidence type="ECO:0000259" key="4">
    <source>
        <dbReference type="Pfam" id="PF11611"/>
    </source>
</evidence>
<feature type="compositionally biased region" description="Pro residues" evidence="2">
    <location>
        <begin position="1"/>
        <end position="35"/>
    </location>
</feature>
<keyword evidence="6" id="KW-1185">Reference proteome</keyword>
<reference evidence="5 6" key="1">
    <citation type="submission" date="2021-01" db="EMBL/GenBank/DDBJ databases">
        <title>Draft genome sequence of Micromonospora sp. strain STR1s_6.</title>
        <authorList>
            <person name="Karlyshev A."/>
            <person name="Jawad R."/>
        </authorList>
    </citation>
    <scope>NUCLEOTIDE SEQUENCE [LARGE SCALE GENOMIC DNA]</scope>
    <source>
        <strain evidence="5 6">STR1S-6</strain>
    </source>
</reference>
<gene>
    <name evidence="5" type="ORF">JM949_23075</name>
</gene>
<dbReference type="RefSeq" id="WP_203150430.1">
    <property type="nucleotide sequence ID" value="NZ_JAEVHL010000139.1"/>
</dbReference>
<dbReference type="Pfam" id="PF11611">
    <property type="entry name" value="DUF4352"/>
    <property type="match status" value="1"/>
</dbReference>